<protein>
    <submittedName>
        <fullName evidence="11">Putative ABC transport system permease protein</fullName>
    </submittedName>
</protein>
<dbReference type="EMBL" id="JACHMG010000001">
    <property type="protein sequence ID" value="MBB4688028.1"/>
    <property type="molecule type" value="Genomic_DNA"/>
</dbReference>
<evidence type="ECO:0000256" key="3">
    <source>
        <dbReference type="ARBA" id="ARBA00022692"/>
    </source>
</evidence>
<feature type="domain" description="MacB-like periplasmic core" evidence="10">
    <location>
        <begin position="51"/>
        <end position="262"/>
    </location>
</feature>
<dbReference type="PANTHER" id="PTHR30572">
    <property type="entry name" value="MEMBRANE COMPONENT OF TRANSPORTER-RELATED"/>
    <property type="match status" value="1"/>
</dbReference>
<evidence type="ECO:0000256" key="6">
    <source>
        <dbReference type="ARBA" id="ARBA00038076"/>
    </source>
</evidence>
<gene>
    <name evidence="11" type="ORF">BJY18_005513</name>
</gene>
<feature type="domain" description="ABC3 transporter permease C-terminal" evidence="9">
    <location>
        <begin position="303"/>
        <end position="414"/>
    </location>
</feature>
<feature type="transmembrane region" description="Helical" evidence="8">
    <location>
        <begin position="298"/>
        <end position="323"/>
    </location>
</feature>
<evidence type="ECO:0000256" key="4">
    <source>
        <dbReference type="ARBA" id="ARBA00022989"/>
    </source>
</evidence>
<keyword evidence="5 8" id="KW-0472">Membrane</keyword>
<evidence type="ECO:0000259" key="9">
    <source>
        <dbReference type="Pfam" id="PF02687"/>
    </source>
</evidence>
<organism evidence="11 12">
    <name type="scientific">Amycolatopsis jiangsuensis</name>
    <dbReference type="NCBI Taxonomy" id="1181879"/>
    <lineage>
        <taxon>Bacteria</taxon>
        <taxon>Bacillati</taxon>
        <taxon>Actinomycetota</taxon>
        <taxon>Actinomycetes</taxon>
        <taxon>Pseudonocardiales</taxon>
        <taxon>Pseudonocardiaceae</taxon>
        <taxon>Amycolatopsis</taxon>
    </lineage>
</organism>
<dbReference type="InterPro" id="IPR025857">
    <property type="entry name" value="MacB_PCD"/>
</dbReference>
<dbReference type="GO" id="GO:0022857">
    <property type="term" value="F:transmembrane transporter activity"/>
    <property type="evidence" value="ECO:0007669"/>
    <property type="project" value="TreeGrafter"/>
</dbReference>
<comment type="similarity">
    <text evidence="6">Belongs to the ABC-4 integral membrane protein family.</text>
</comment>
<dbReference type="InterPro" id="IPR003838">
    <property type="entry name" value="ABC3_permease_C"/>
</dbReference>
<comment type="caution">
    <text evidence="11">The sequence shown here is derived from an EMBL/GenBank/DDBJ whole genome shotgun (WGS) entry which is preliminary data.</text>
</comment>
<reference evidence="11 12" key="1">
    <citation type="submission" date="2020-08" db="EMBL/GenBank/DDBJ databases">
        <title>Sequencing the genomes of 1000 actinobacteria strains.</title>
        <authorList>
            <person name="Klenk H.-P."/>
        </authorList>
    </citation>
    <scope>NUCLEOTIDE SEQUENCE [LARGE SCALE GENOMIC DNA]</scope>
    <source>
        <strain evidence="11 12">DSM 45859</strain>
    </source>
</reference>
<proteinExistence type="inferred from homology"/>
<feature type="region of interest" description="Disordered" evidence="7">
    <location>
        <begin position="1"/>
        <end position="28"/>
    </location>
</feature>
<dbReference type="Pfam" id="PF02687">
    <property type="entry name" value="FtsX"/>
    <property type="match status" value="1"/>
</dbReference>
<evidence type="ECO:0000256" key="2">
    <source>
        <dbReference type="ARBA" id="ARBA00022475"/>
    </source>
</evidence>
<dbReference type="AlphaFoldDB" id="A0A840J3P7"/>
<feature type="transmembrane region" description="Helical" evidence="8">
    <location>
        <begin position="50"/>
        <end position="72"/>
    </location>
</feature>
<keyword evidence="2" id="KW-1003">Cell membrane</keyword>
<dbReference type="Proteomes" id="UP000581769">
    <property type="component" value="Unassembled WGS sequence"/>
</dbReference>
<dbReference type="PANTHER" id="PTHR30572:SF4">
    <property type="entry name" value="ABC TRANSPORTER PERMEASE YTRF"/>
    <property type="match status" value="1"/>
</dbReference>
<dbReference type="Pfam" id="PF12704">
    <property type="entry name" value="MacB_PCD"/>
    <property type="match status" value="1"/>
</dbReference>
<evidence type="ECO:0000256" key="1">
    <source>
        <dbReference type="ARBA" id="ARBA00004651"/>
    </source>
</evidence>
<feature type="transmembrane region" description="Helical" evidence="8">
    <location>
        <begin position="346"/>
        <end position="373"/>
    </location>
</feature>
<feature type="transmembrane region" description="Helical" evidence="8">
    <location>
        <begin position="385"/>
        <end position="407"/>
    </location>
</feature>
<evidence type="ECO:0000256" key="7">
    <source>
        <dbReference type="SAM" id="MobiDB-lite"/>
    </source>
</evidence>
<evidence type="ECO:0000313" key="12">
    <source>
        <dbReference type="Proteomes" id="UP000581769"/>
    </source>
</evidence>
<evidence type="ECO:0000256" key="8">
    <source>
        <dbReference type="SAM" id="Phobius"/>
    </source>
</evidence>
<dbReference type="InterPro" id="IPR050250">
    <property type="entry name" value="Macrolide_Exporter_MacB"/>
</dbReference>
<keyword evidence="4 8" id="KW-1133">Transmembrane helix</keyword>
<keyword evidence="12" id="KW-1185">Reference proteome</keyword>
<name>A0A840J3P7_9PSEU</name>
<feature type="compositionally biased region" description="Pro residues" evidence="7">
    <location>
        <begin position="1"/>
        <end position="26"/>
    </location>
</feature>
<evidence type="ECO:0000256" key="5">
    <source>
        <dbReference type="ARBA" id="ARBA00023136"/>
    </source>
</evidence>
<keyword evidence="3 8" id="KW-0812">Transmembrane</keyword>
<sequence length="419" mass="42619">MTTVAPPPPPPPSAPASPPEPPPVPSPARLGVRDVLALGAHGMRTRPVRAVLSALGIAIGVAAMVAVLAIPASSAKAIHDRLAALGTNLLTAAPGQTLFGEDATLPDGAVDRALRIGPVQAAAELGLTSQSVRRNDHIPAEETSGLSVYAAHPELLGVLGGEIVSGAFLGPANEKFPVVVLGREAAARLGVDHVDPARPPQVWLAGRWFTVAGVLGPMPLAPEVERSVLVGWGTAQALLGFDGHPTTVYVRADESQVPAVREVLGATLNPASPEEVDVRRPSDALEAQQLTENSYSALFLGLGGVALLVGGVGVANTMVISVLERRREIGLRRALGATRRQVRGQFLAESVLLSGLGGIVGVLIGVLATAGYALSQGWPAVLPPLALIGGIAVSAVVGAVAGAYPAARAARLPPSRALA</sequence>
<evidence type="ECO:0000313" key="11">
    <source>
        <dbReference type="EMBL" id="MBB4688028.1"/>
    </source>
</evidence>
<dbReference type="GO" id="GO:0005886">
    <property type="term" value="C:plasma membrane"/>
    <property type="evidence" value="ECO:0007669"/>
    <property type="project" value="UniProtKB-SubCell"/>
</dbReference>
<accession>A0A840J3P7</accession>
<comment type="subcellular location">
    <subcellularLocation>
        <location evidence="1">Cell membrane</location>
        <topology evidence="1">Multi-pass membrane protein</topology>
    </subcellularLocation>
</comment>
<evidence type="ECO:0000259" key="10">
    <source>
        <dbReference type="Pfam" id="PF12704"/>
    </source>
</evidence>